<feature type="compositionally biased region" description="Polar residues" evidence="2">
    <location>
        <begin position="185"/>
        <end position="202"/>
    </location>
</feature>
<dbReference type="VEuPathDB" id="CryptoDB:Vbra_19181"/>
<feature type="domain" description="MPN" evidence="3">
    <location>
        <begin position="270"/>
        <end position="407"/>
    </location>
</feature>
<dbReference type="EMBL" id="CDMY01000897">
    <property type="protein sequence ID" value="CEM36623.1"/>
    <property type="molecule type" value="Genomic_DNA"/>
</dbReference>
<proteinExistence type="predicted"/>
<dbReference type="InterPro" id="IPR037518">
    <property type="entry name" value="MPN"/>
</dbReference>
<dbReference type="PROSITE" id="PS50249">
    <property type="entry name" value="MPN"/>
    <property type="match status" value="1"/>
</dbReference>
<organism evidence="4 5">
    <name type="scientific">Vitrella brassicaformis (strain CCMP3155)</name>
    <dbReference type="NCBI Taxonomy" id="1169540"/>
    <lineage>
        <taxon>Eukaryota</taxon>
        <taxon>Sar</taxon>
        <taxon>Alveolata</taxon>
        <taxon>Colpodellida</taxon>
        <taxon>Vitrellaceae</taxon>
        <taxon>Vitrella</taxon>
    </lineage>
</organism>
<dbReference type="GO" id="GO:0008237">
    <property type="term" value="F:metallopeptidase activity"/>
    <property type="evidence" value="ECO:0007669"/>
    <property type="project" value="InterPro"/>
</dbReference>
<dbReference type="SMART" id="SM00232">
    <property type="entry name" value="JAB_MPN"/>
    <property type="match status" value="1"/>
</dbReference>
<evidence type="ECO:0000313" key="5">
    <source>
        <dbReference type="Proteomes" id="UP000041254"/>
    </source>
</evidence>
<dbReference type="Proteomes" id="UP000041254">
    <property type="component" value="Unassembled WGS sequence"/>
</dbReference>
<dbReference type="SUPFAM" id="SSF102712">
    <property type="entry name" value="JAB1/MPN domain"/>
    <property type="match status" value="1"/>
</dbReference>
<feature type="region of interest" description="Disordered" evidence="2">
    <location>
        <begin position="212"/>
        <end position="249"/>
    </location>
</feature>
<evidence type="ECO:0000313" key="4">
    <source>
        <dbReference type="EMBL" id="CEM36623.1"/>
    </source>
</evidence>
<sequence>MGSGRPALDEYIRKLKDSVDADTFTPNNTILLSRLHQTMDRLELKINDTRSNRAEEMDSLFLDMYKYCRFFTSVIKKHNAYNTPQYRKDNFAKEQKVKAYLTELEALKEKIGLRLTETPDVAPSVVQDAPSPPTLSNGAAPRAGRASDERRTFGVAGAGPFDGDDLEPNRLRGRHMHDHVALATSAKSPTSHDSTAASSPFASSKLRHLSQLGAGQPNQPTTAAAANQSQPSVMMSQVMPTAPPWADEQPVATAPAAGCDWAVGGEQNLAVVMPSDLIETFVAIAYPNTSQEIETCAILSGHVDGTTSPKVVRISHLLFPRQKGTANTCEALNEEELFAWQMERGLMTVGWIHTHPTQTCFMSSIDLHNHFAYQALLPESIAIVVAPQMAGGAGRVGYFMLTDYGLAYLRTCPKGGFHDHEDRLAPLYREIDSRMVSVTSDSVEVKDFR</sequence>
<dbReference type="STRING" id="1169540.A0A0G4GZH8"/>
<dbReference type="AlphaFoldDB" id="A0A0G4GZH8"/>
<evidence type="ECO:0000256" key="2">
    <source>
        <dbReference type="SAM" id="MobiDB-lite"/>
    </source>
</evidence>
<gene>
    <name evidence="4" type="ORF">Vbra_19181</name>
</gene>
<name>A0A0G4GZH8_VITBC</name>
<evidence type="ECO:0000256" key="1">
    <source>
        <dbReference type="SAM" id="Coils"/>
    </source>
</evidence>
<keyword evidence="5" id="KW-1185">Reference proteome</keyword>
<dbReference type="InParanoid" id="A0A0G4GZH8"/>
<dbReference type="InterPro" id="IPR000555">
    <property type="entry name" value="JAMM/MPN+_dom"/>
</dbReference>
<keyword evidence="1" id="KW-0175">Coiled coil</keyword>
<feature type="region of interest" description="Disordered" evidence="2">
    <location>
        <begin position="122"/>
        <end position="171"/>
    </location>
</feature>
<dbReference type="Gene3D" id="3.40.140.10">
    <property type="entry name" value="Cytidine Deaminase, domain 2"/>
    <property type="match status" value="1"/>
</dbReference>
<dbReference type="Gene3D" id="1.20.58.80">
    <property type="entry name" value="Phosphotransferase system, lactose/cellobiose-type IIA subunit"/>
    <property type="match status" value="1"/>
</dbReference>
<dbReference type="PANTHER" id="PTHR12947">
    <property type="entry name" value="AMSH-LIKE PROTEASE"/>
    <property type="match status" value="1"/>
</dbReference>
<dbReference type="OrthoDB" id="3640at2759"/>
<dbReference type="Pfam" id="PF01398">
    <property type="entry name" value="JAB"/>
    <property type="match status" value="1"/>
</dbReference>
<protein>
    <recommendedName>
        <fullName evidence="3">MPN domain-containing protein</fullName>
    </recommendedName>
</protein>
<feature type="coiled-coil region" evidence="1">
    <location>
        <begin position="32"/>
        <end position="59"/>
    </location>
</feature>
<feature type="compositionally biased region" description="Polar residues" evidence="2">
    <location>
        <begin position="216"/>
        <end position="239"/>
    </location>
</feature>
<evidence type="ECO:0000259" key="3">
    <source>
        <dbReference type="PROSITE" id="PS50249"/>
    </source>
</evidence>
<accession>A0A0G4GZH8</accession>
<feature type="region of interest" description="Disordered" evidence="2">
    <location>
        <begin position="183"/>
        <end position="202"/>
    </location>
</feature>
<reference evidence="4 5" key="1">
    <citation type="submission" date="2014-11" db="EMBL/GenBank/DDBJ databases">
        <authorList>
            <person name="Zhu J."/>
            <person name="Qi W."/>
            <person name="Song R."/>
        </authorList>
    </citation>
    <scope>NUCLEOTIDE SEQUENCE [LARGE SCALE GENOMIC DNA]</scope>
</reference>